<dbReference type="RefSeq" id="WP_129831615.1">
    <property type="nucleotide sequence ID" value="NZ_CP035704.1"/>
</dbReference>
<dbReference type="Proteomes" id="UP000291562">
    <property type="component" value="Chromosome"/>
</dbReference>
<dbReference type="AlphaFoldDB" id="A0A411HFW2"/>
<name>A0A411HFW2_9GAMM</name>
<evidence type="ECO:0000313" key="1">
    <source>
        <dbReference type="EMBL" id="QBB69359.1"/>
    </source>
</evidence>
<proteinExistence type="predicted"/>
<dbReference type="OrthoDB" id="9126822at2"/>
<sequence>MTICLHIGHPTERTFPGLEACITGYVNRGGFKALCGEWQDVRHPYDHQGSLDARDFCSNVLARPGPVLLLKPIKSDVLADIRTRLHGRTQVLVGEACDEPTLAQLLAELKRGQDAGEPLLPIDLVVGLLIVRKLERDHFWGGDAKGYMWRDNVPKGRGIGPHLVSRVPEVLNTLVLNEYLIKKTSNGKPKFAVNPDQKHMVYDCLRDRDFVARAGQLLRRNPGTVTAAELADLDDYKDPRV</sequence>
<dbReference type="EMBL" id="CP035704">
    <property type="protein sequence ID" value="QBB69359.1"/>
    <property type="molecule type" value="Genomic_DNA"/>
</dbReference>
<organism evidence="1 2">
    <name type="scientific">Pseudolysobacter antarcticus</name>
    <dbReference type="NCBI Taxonomy" id="2511995"/>
    <lineage>
        <taxon>Bacteria</taxon>
        <taxon>Pseudomonadati</taxon>
        <taxon>Pseudomonadota</taxon>
        <taxon>Gammaproteobacteria</taxon>
        <taxon>Lysobacterales</taxon>
        <taxon>Rhodanobacteraceae</taxon>
        <taxon>Pseudolysobacter</taxon>
    </lineage>
</organism>
<reference evidence="1 2" key="1">
    <citation type="submission" date="2019-01" db="EMBL/GenBank/DDBJ databases">
        <title>Pseudolysobacter antarctica gen. nov., sp. nov., isolated from Fildes Peninsula, Antarctica.</title>
        <authorList>
            <person name="Wei Z."/>
            <person name="Peng F."/>
        </authorList>
    </citation>
    <scope>NUCLEOTIDE SEQUENCE [LARGE SCALE GENOMIC DNA]</scope>
    <source>
        <strain evidence="1 2">AQ6-296</strain>
    </source>
</reference>
<gene>
    <name evidence="1" type="ORF">ELE36_02640</name>
</gene>
<dbReference type="KEGG" id="xbc:ELE36_02640"/>
<evidence type="ECO:0000313" key="2">
    <source>
        <dbReference type="Proteomes" id="UP000291562"/>
    </source>
</evidence>
<protein>
    <submittedName>
        <fullName evidence="1">Uncharacterized protein</fullName>
    </submittedName>
</protein>
<keyword evidence="2" id="KW-1185">Reference proteome</keyword>
<accession>A0A411HFW2</accession>